<organism evidence="7 8">
    <name type="scientific">Aquamicrobium terrae</name>
    <dbReference type="NCBI Taxonomy" id="1324945"/>
    <lineage>
        <taxon>Bacteria</taxon>
        <taxon>Pseudomonadati</taxon>
        <taxon>Pseudomonadota</taxon>
        <taxon>Alphaproteobacteria</taxon>
        <taxon>Hyphomicrobiales</taxon>
        <taxon>Phyllobacteriaceae</taxon>
        <taxon>Aquamicrobium</taxon>
    </lineage>
</organism>
<comment type="caution">
    <text evidence="7">The sequence shown here is derived from an EMBL/GenBank/DDBJ whole genome shotgun (WGS) entry which is preliminary data.</text>
</comment>
<keyword evidence="2" id="KW-0444">Lipid biosynthesis</keyword>
<evidence type="ECO:0000313" key="8">
    <source>
        <dbReference type="Proteomes" id="UP001549076"/>
    </source>
</evidence>
<evidence type="ECO:0000313" key="7">
    <source>
        <dbReference type="EMBL" id="MET3792973.1"/>
    </source>
</evidence>
<protein>
    <submittedName>
        <fullName evidence="7">1-acyl-sn-glycerol-3-phosphate acyltransferase</fullName>
        <ecNumber evidence="7">2.3.1.51</ecNumber>
    </submittedName>
</protein>
<dbReference type="InterPro" id="IPR002123">
    <property type="entry name" value="Plipid/glycerol_acylTrfase"/>
</dbReference>
<dbReference type="CDD" id="cd07989">
    <property type="entry name" value="LPLAT_AGPAT-like"/>
    <property type="match status" value="1"/>
</dbReference>
<evidence type="ECO:0000256" key="3">
    <source>
        <dbReference type="ARBA" id="ARBA00022679"/>
    </source>
</evidence>
<gene>
    <name evidence="7" type="ORF">ABID37_003196</name>
</gene>
<keyword evidence="5 7" id="KW-0012">Acyltransferase</keyword>
<dbReference type="SUPFAM" id="SSF69593">
    <property type="entry name" value="Glycerol-3-phosphate (1)-acyltransferase"/>
    <property type="match status" value="1"/>
</dbReference>
<evidence type="ECO:0000256" key="4">
    <source>
        <dbReference type="ARBA" id="ARBA00023098"/>
    </source>
</evidence>
<evidence type="ECO:0000256" key="5">
    <source>
        <dbReference type="ARBA" id="ARBA00023315"/>
    </source>
</evidence>
<dbReference type="EC" id="2.3.1.51" evidence="7"/>
<dbReference type="EMBL" id="JBEPML010000011">
    <property type="protein sequence ID" value="MET3792973.1"/>
    <property type="molecule type" value="Genomic_DNA"/>
</dbReference>
<dbReference type="RefSeq" id="WP_354196469.1">
    <property type="nucleotide sequence ID" value="NZ_JBEPML010000011.1"/>
</dbReference>
<sequence length="277" mass="29996">MIAKLRIGLALALAASGTLVLVPLQLISMKTGLWRETVVLKVWHRVILRALGMRVHVTGKLAPQRPLLIAANHVSWTDIPVLGAIADVRFIAKADMQGWPLVGFLSSLQRTVYIDRERRRKSGDQAGEIAGRLVNGEAMVLFAEGTTGDGNLMLPFKSTLFGAATMAIADGAAREVAIQPVAIVYTRLHGMPLGRRFRALASWIGDQDLAPHAKTLLGTGAMDVEVRFGEPVVFAAGDNRKQAARLVEERVREMFAAALREPLPAPRPKPPQTGPKA</sequence>
<dbReference type="GO" id="GO:0003841">
    <property type="term" value="F:1-acylglycerol-3-phosphate O-acyltransferase activity"/>
    <property type="evidence" value="ECO:0007669"/>
    <property type="project" value="UniProtKB-EC"/>
</dbReference>
<proteinExistence type="predicted"/>
<accession>A0ABV2N1P2</accession>
<comment type="pathway">
    <text evidence="1">Lipid metabolism.</text>
</comment>
<evidence type="ECO:0000256" key="1">
    <source>
        <dbReference type="ARBA" id="ARBA00005189"/>
    </source>
</evidence>
<keyword evidence="4" id="KW-0443">Lipid metabolism</keyword>
<name>A0ABV2N1P2_9HYPH</name>
<reference evidence="7 8" key="1">
    <citation type="submission" date="2024-06" db="EMBL/GenBank/DDBJ databases">
        <title>Genomic Encyclopedia of Type Strains, Phase IV (KMG-IV): sequencing the most valuable type-strain genomes for metagenomic binning, comparative biology and taxonomic classification.</title>
        <authorList>
            <person name="Goeker M."/>
        </authorList>
    </citation>
    <scope>NUCLEOTIDE SEQUENCE [LARGE SCALE GENOMIC DNA]</scope>
    <source>
        <strain evidence="7 8">DSM 27865</strain>
    </source>
</reference>
<feature type="domain" description="Phospholipid/glycerol acyltransferase" evidence="6">
    <location>
        <begin position="67"/>
        <end position="186"/>
    </location>
</feature>
<dbReference type="SMART" id="SM00563">
    <property type="entry name" value="PlsC"/>
    <property type="match status" value="1"/>
</dbReference>
<dbReference type="PANTHER" id="PTHR10434">
    <property type="entry name" value="1-ACYL-SN-GLYCEROL-3-PHOSPHATE ACYLTRANSFERASE"/>
    <property type="match status" value="1"/>
</dbReference>
<dbReference type="Proteomes" id="UP001549076">
    <property type="component" value="Unassembled WGS sequence"/>
</dbReference>
<dbReference type="PANTHER" id="PTHR10434:SF64">
    <property type="entry name" value="1-ACYL-SN-GLYCEROL-3-PHOSPHATE ACYLTRANSFERASE-RELATED"/>
    <property type="match status" value="1"/>
</dbReference>
<dbReference type="Pfam" id="PF01553">
    <property type="entry name" value="Acyltransferase"/>
    <property type="match status" value="1"/>
</dbReference>
<evidence type="ECO:0000259" key="6">
    <source>
        <dbReference type="SMART" id="SM00563"/>
    </source>
</evidence>
<keyword evidence="3 7" id="KW-0808">Transferase</keyword>
<keyword evidence="8" id="KW-1185">Reference proteome</keyword>
<evidence type="ECO:0000256" key="2">
    <source>
        <dbReference type="ARBA" id="ARBA00022516"/>
    </source>
</evidence>